<dbReference type="CDD" id="cd03194">
    <property type="entry name" value="GST_C_3"/>
    <property type="match status" value="1"/>
</dbReference>
<dbReference type="GO" id="GO:0006559">
    <property type="term" value="P:L-phenylalanine catabolic process"/>
    <property type="evidence" value="ECO:0007669"/>
    <property type="project" value="TreeGrafter"/>
</dbReference>
<keyword evidence="2" id="KW-0808">Transferase</keyword>
<dbReference type="GO" id="GO:0006749">
    <property type="term" value="P:glutathione metabolic process"/>
    <property type="evidence" value="ECO:0007669"/>
    <property type="project" value="TreeGrafter"/>
</dbReference>
<dbReference type="InterPro" id="IPR036249">
    <property type="entry name" value="Thioredoxin-like_sf"/>
</dbReference>
<dbReference type="Gene3D" id="3.40.30.10">
    <property type="entry name" value="Glutaredoxin"/>
    <property type="match status" value="1"/>
</dbReference>
<dbReference type="InterPro" id="IPR036282">
    <property type="entry name" value="Glutathione-S-Trfase_C_sf"/>
</dbReference>
<accession>A0A2P7RBH3</accession>
<evidence type="ECO:0000313" key="2">
    <source>
        <dbReference type="EMBL" id="PSJ47565.1"/>
    </source>
</evidence>
<dbReference type="Proteomes" id="UP000240243">
    <property type="component" value="Unassembled WGS sequence"/>
</dbReference>
<feature type="domain" description="GST N-terminal" evidence="1">
    <location>
        <begin position="1"/>
        <end position="81"/>
    </location>
</feature>
<reference evidence="2 3" key="1">
    <citation type="submission" date="2018-03" db="EMBL/GenBank/DDBJ databases">
        <title>The draft genome of Zobellella sp. 59N8.</title>
        <authorList>
            <person name="Liu L."/>
            <person name="Li L."/>
            <person name="Zhang X."/>
            <person name="Liang L."/>
            <person name="Wang T."/>
        </authorList>
    </citation>
    <scope>NUCLEOTIDE SEQUENCE [LARGE SCALE GENOMIC DNA]</scope>
    <source>
        <strain evidence="2 3">59N8</strain>
    </source>
</reference>
<sequence length="232" mass="26073">MELYIANKNYSSWSLRPWLLMRTLGIPFEERLVPFETGSNWDAFRRFSPNGKVPCLVDGDNRVWDSLAIVEYLAERWPAVWPADRGARAWGRSAVAEMHSGFTALRSQCPMNCGLEVTLTKIDAALEQDISRIGELWEQGLGRFGGPFLAGGAFTAVDAFYAPVVFRLRNYRLPLPPVAAGYVTGMLALPELQAWRTAALREPWREPEHEREALQAGTLVRDHRAEVADGPE</sequence>
<dbReference type="SUPFAM" id="SSF47616">
    <property type="entry name" value="GST C-terminal domain-like"/>
    <property type="match status" value="1"/>
</dbReference>
<organism evidence="2 3">
    <name type="scientific">Zobellella endophytica</name>
    <dbReference type="NCBI Taxonomy" id="2116700"/>
    <lineage>
        <taxon>Bacteria</taxon>
        <taxon>Pseudomonadati</taxon>
        <taxon>Pseudomonadota</taxon>
        <taxon>Gammaproteobacteria</taxon>
        <taxon>Aeromonadales</taxon>
        <taxon>Aeromonadaceae</taxon>
        <taxon>Zobellella</taxon>
    </lineage>
</organism>
<protein>
    <submittedName>
        <fullName evidence="2">Glutathione S-transferase</fullName>
    </submittedName>
</protein>
<name>A0A2P7RBH3_9GAMM</name>
<dbReference type="AlphaFoldDB" id="A0A2P7RBH3"/>
<proteinExistence type="predicted"/>
<dbReference type="InterPro" id="IPR004045">
    <property type="entry name" value="Glutathione_S-Trfase_N"/>
</dbReference>
<dbReference type="InterPro" id="IPR040079">
    <property type="entry name" value="Glutathione_S-Trfase"/>
</dbReference>
<dbReference type="SFLD" id="SFLDG00358">
    <property type="entry name" value="Main_(cytGST)"/>
    <property type="match status" value="1"/>
</dbReference>
<dbReference type="Pfam" id="PF13409">
    <property type="entry name" value="GST_N_2"/>
    <property type="match status" value="1"/>
</dbReference>
<evidence type="ECO:0000313" key="3">
    <source>
        <dbReference type="Proteomes" id="UP000240243"/>
    </source>
</evidence>
<comment type="caution">
    <text evidence="2">The sequence shown here is derived from an EMBL/GenBank/DDBJ whole genome shotgun (WGS) entry which is preliminary data.</text>
</comment>
<dbReference type="SUPFAM" id="SSF52833">
    <property type="entry name" value="Thioredoxin-like"/>
    <property type="match status" value="1"/>
</dbReference>
<dbReference type="EMBL" id="PXYG01000001">
    <property type="protein sequence ID" value="PSJ47565.1"/>
    <property type="molecule type" value="Genomic_DNA"/>
</dbReference>
<dbReference type="PANTHER" id="PTHR42673:SF4">
    <property type="entry name" value="MALEYLACETOACETATE ISOMERASE"/>
    <property type="match status" value="1"/>
</dbReference>
<dbReference type="OrthoDB" id="9799538at2"/>
<dbReference type="PANTHER" id="PTHR42673">
    <property type="entry name" value="MALEYLACETOACETATE ISOMERASE"/>
    <property type="match status" value="1"/>
</dbReference>
<dbReference type="SFLD" id="SFLDS00019">
    <property type="entry name" value="Glutathione_Transferase_(cytos"/>
    <property type="match status" value="1"/>
</dbReference>
<evidence type="ECO:0000259" key="1">
    <source>
        <dbReference type="PROSITE" id="PS50404"/>
    </source>
</evidence>
<dbReference type="PROSITE" id="PS50404">
    <property type="entry name" value="GST_NTER"/>
    <property type="match status" value="1"/>
</dbReference>
<dbReference type="GO" id="GO:0016034">
    <property type="term" value="F:maleylacetoacetate isomerase activity"/>
    <property type="evidence" value="ECO:0007669"/>
    <property type="project" value="TreeGrafter"/>
</dbReference>
<keyword evidence="3" id="KW-1185">Reference proteome</keyword>
<dbReference type="GO" id="GO:0004364">
    <property type="term" value="F:glutathione transferase activity"/>
    <property type="evidence" value="ECO:0007669"/>
    <property type="project" value="TreeGrafter"/>
</dbReference>
<dbReference type="CDD" id="cd03043">
    <property type="entry name" value="GST_N_1"/>
    <property type="match status" value="1"/>
</dbReference>
<dbReference type="RefSeq" id="WP_106727978.1">
    <property type="nucleotide sequence ID" value="NZ_PXYG01000001.1"/>
</dbReference>
<dbReference type="Pfam" id="PF13410">
    <property type="entry name" value="GST_C_2"/>
    <property type="match status" value="1"/>
</dbReference>
<gene>
    <name evidence="2" type="ORF">C7H85_01645</name>
</gene>
<dbReference type="Gene3D" id="1.20.1050.10">
    <property type="match status" value="1"/>
</dbReference>